<accession>A0A084JY37</accession>
<proteinExistence type="predicted"/>
<organism evidence="4 6">
    <name type="scientific">Nonlabens ulvanivorans</name>
    <name type="common">Persicivirga ulvanivorans</name>
    <dbReference type="NCBI Taxonomy" id="906888"/>
    <lineage>
        <taxon>Bacteria</taxon>
        <taxon>Pseudomonadati</taxon>
        <taxon>Bacteroidota</taxon>
        <taxon>Flavobacteriia</taxon>
        <taxon>Flavobacteriales</taxon>
        <taxon>Flavobacteriaceae</taxon>
        <taxon>Nonlabens</taxon>
    </lineage>
</organism>
<keyword evidence="7" id="KW-1185">Reference proteome</keyword>
<evidence type="ECO:0000256" key="2">
    <source>
        <dbReference type="SAM" id="SignalP"/>
    </source>
</evidence>
<feature type="chain" id="PRO_5001777766" evidence="2">
    <location>
        <begin position="22"/>
        <end position="673"/>
    </location>
</feature>
<protein>
    <submittedName>
        <fullName evidence="5">Secreted protein (Por secretion system target)</fullName>
    </submittedName>
</protein>
<evidence type="ECO:0000256" key="1">
    <source>
        <dbReference type="ARBA" id="ARBA00022729"/>
    </source>
</evidence>
<evidence type="ECO:0000313" key="6">
    <source>
        <dbReference type="Proteomes" id="UP000028531"/>
    </source>
</evidence>
<name>A0A084JY37_NONUL</name>
<dbReference type="RefSeq" id="WP_036581698.1">
    <property type="nucleotide sequence ID" value="NZ_JPJI01000026.1"/>
</dbReference>
<evidence type="ECO:0000313" key="5">
    <source>
        <dbReference type="EMBL" id="PRX14479.1"/>
    </source>
</evidence>
<dbReference type="EMBL" id="JPJI01000026">
    <property type="protein sequence ID" value="KEZ93871.1"/>
    <property type="molecule type" value="Genomic_DNA"/>
</dbReference>
<gene>
    <name evidence="4" type="ORF">IL45_06650</name>
    <name evidence="5" type="ORF">LY02_01510</name>
</gene>
<sequence length="673" mass="72480">MKNFILSILAVLFISSLSAQVYVGDGFIYSKGTNLYAKGKINLSTNGKLYLRNEAQLIQGDDVDNEGAGVLSVFQEGTSNEYTYNYWSSPVGNPTGIGNQDFDLSEQIYFPVLQAGFTETGFDAAAPNTDLRTNLVIDAQKATLTGIGNPTGRSDVQDLSTLTVTRPLEISGRWLYKYDLAGSGNGSYGNWTRVITADVEPGIAFTMKGVEQVGGGPNLVSNAVTGFLGQRIDFRGRPLNGDISMTIALDDVAIIGNPYPSALDMKKFLEDNTNPSSSLSQIDPVIYFWESKSTSHQLTDYIGGYGTYVPNGFAVDGNGEYLDDGIYASAAYSRYNSDGTPSNGNISGGAGGFVSPAGASGGRRYAAIGQGFVVTRSTDPTLANNSAGNPVAGTGGTFSAGDGDGTITFNNSQRTFYKESDGDLSFFASAPGSNNNNPINGTPANVLPAIRFNVAINDLYVRELVLQFEPSTTMDLDYGWEGPIANNKQVNDVYMEVEDQGLVINSIPFSTDKKVPLSFDLANNSIFEFNIKALQNFDTPYIILHDKYTNTTYDLKNGTSTISLAAGTIDDRFEIIFQDPTTLSNDEIVNAEKEFDIVQNNSRQELTIFNPNGIEVSNISLFDLAGKELISSKEGTSNSTYTFETSNFSTGIYIVRVITADQREAAVKVSISN</sequence>
<feature type="domain" description="Secretion system C-terminal sorting" evidence="3">
    <location>
        <begin position="604"/>
        <end position="669"/>
    </location>
</feature>
<dbReference type="Pfam" id="PF18962">
    <property type="entry name" value="Por_Secre_tail"/>
    <property type="match status" value="1"/>
</dbReference>
<dbReference type="AlphaFoldDB" id="A0A084JY37"/>
<dbReference type="Proteomes" id="UP000239997">
    <property type="component" value="Unassembled WGS sequence"/>
</dbReference>
<evidence type="ECO:0000259" key="3">
    <source>
        <dbReference type="Pfam" id="PF18962"/>
    </source>
</evidence>
<evidence type="ECO:0000313" key="7">
    <source>
        <dbReference type="Proteomes" id="UP000239997"/>
    </source>
</evidence>
<dbReference type="Proteomes" id="UP000028531">
    <property type="component" value="Unassembled WGS sequence"/>
</dbReference>
<comment type="caution">
    <text evidence="4">The sequence shown here is derived from an EMBL/GenBank/DDBJ whole genome shotgun (WGS) entry which is preliminary data.</text>
</comment>
<dbReference type="InterPro" id="IPR026444">
    <property type="entry name" value="Secre_tail"/>
</dbReference>
<keyword evidence="1 2" id="KW-0732">Signal</keyword>
<reference evidence="4 6" key="1">
    <citation type="submission" date="2014-07" db="EMBL/GenBank/DDBJ databases">
        <title>Draft genome sequence of Nonlabens ulvanivorans, an ulvan degrading bacterium.</title>
        <authorList>
            <person name="Kopel M."/>
            <person name="Helbert W."/>
            <person name="Henrissat B."/>
            <person name="Doniger T."/>
            <person name="Banin E."/>
        </authorList>
    </citation>
    <scope>NUCLEOTIDE SEQUENCE [LARGE SCALE GENOMIC DNA]</scope>
    <source>
        <strain evidence="4 6">PLR</strain>
    </source>
</reference>
<dbReference type="NCBIfam" id="TIGR04183">
    <property type="entry name" value="Por_Secre_tail"/>
    <property type="match status" value="1"/>
</dbReference>
<evidence type="ECO:0000313" key="4">
    <source>
        <dbReference type="EMBL" id="KEZ93871.1"/>
    </source>
</evidence>
<reference evidence="5 7" key="2">
    <citation type="submission" date="2018-03" db="EMBL/GenBank/DDBJ databases">
        <title>Genomic Encyclopedia of Archaeal and Bacterial Type Strains, Phase II (KMG-II): from individual species to whole genera.</title>
        <authorList>
            <person name="Goeker M."/>
        </authorList>
    </citation>
    <scope>NUCLEOTIDE SEQUENCE [LARGE SCALE GENOMIC DNA]</scope>
    <source>
        <strain evidence="5 7">DSM 22727</strain>
    </source>
</reference>
<feature type="signal peptide" evidence="2">
    <location>
        <begin position="1"/>
        <end position="21"/>
    </location>
</feature>
<dbReference type="EMBL" id="PVNA01000002">
    <property type="protein sequence ID" value="PRX14479.1"/>
    <property type="molecule type" value="Genomic_DNA"/>
</dbReference>
<dbReference type="OrthoDB" id="2582440at2"/>